<dbReference type="InterPro" id="IPR029063">
    <property type="entry name" value="SAM-dependent_MTases_sf"/>
</dbReference>
<dbReference type="Gene3D" id="3.40.50.720">
    <property type="entry name" value="NAD(P)-binding Rossmann-like Domain"/>
    <property type="match status" value="1"/>
</dbReference>
<dbReference type="OrthoDB" id="9815644at2"/>
<name>A0A1H4I8Q9_9PSEU</name>
<evidence type="ECO:0000259" key="1">
    <source>
        <dbReference type="Pfam" id="PF08421"/>
    </source>
</evidence>
<organism evidence="3 4">
    <name type="scientific">Amycolatopsis tolypomycina</name>
    <dbReference type="NCBI Taxonomy" id="208445"/>
    <lineage>
        <taxon>Bacteria</taxon>
        <taxon>Bacillati</taxon>
        <taxon>Actinomycetota</taxon>
        <taxon>Actinomycetes</taxon>
        <taxon>Pseudonocardiales</taxon>
        <taxon>Pseudonocardiaceae</taxon>
        <taxon>Amycolatopsis</taxon>
    </lineage>
</organism>
<dbReference type="SUPFAM" id="SSF53335">
    <property type="entry name" value="S-adenosyl-L-methionine-dependent methyltransferases"/>
    <property type="match status" value="1"/>
</dbReference>
<dbReference type="Pfam" id="PF08421">
    <property type="entry name" value="Methyltransf_13"/>
    <property type="match status" value="1"/>
</dbReference>
<dbReference type="AlphaFoldDB" id="A0A1H4I8Q9"/>
<evidence type="ECO:0000259" key="2">
    <source>
        <dbReference type="Pfam" id="PF08484"/>
    </source>
</evidence>
<dbReference type="InterPro" id="IPR013630">
    <property type="entry name" value="Methyltransf_Zn-bd_dom_put"/>
</dbReference>
<evidence type="ECO:0000313" key="3">
    <source>
        <dbReference type="EMBL" id="SEB29748.1"/>
    </source>
</evidence>
<reference evidence="4" key="1">
    <citation type="submission" date="2016-10" db="EMBL/GenBank/DDBJ databases">
        <authorList>
            <person name="Varghese N."/>
            <person name="Submissions S."/>
        </authorList>
    </citation>
    <scope>NUCLEOTIDE SEQUENCE [LARGE SCALE GENOMIC DNA]</scope>
    <source>
        <strain evidence="4">DSM 44544</strain>
    </source>
</reference>
<dbReference type="Gene3D" id="3.40.50.150">
    <property type="entry name" value="Vaccinia Virus protein VP39"/>
    <property type="match status" value="1"/>
</dbReference>
<dbReference type="InterPro" id="IPR038576">
    <property type="entry name" value="Methyltransf_Zn-bd_dom_put_sf"/>
</dbReference>
<dbReference type="Gene3D" id="6.10.250.3100">
    <property type="match status" value="1"/>
</dbReference>
<dbReference type="PANTHER" id="PTHR43861:SF5">
    <property type="entry name" value="BLL5978 PROTEIN"/>
    <property type="match status" value="1"/>
</dbReference>
<feature type="domain" description="C-methyltransferase" evidence="2">
    <location>
        <begin position="244"/>
        <end position="402"/>
    </location>
</feature>
<feature type="domain" description="Methyltransferase putative zinc binding" evidence="1">
    <location>
        <begin position="4"/>
        <end position="65"/>
    </location>
</feature>
<dbReference type="GO" id="GO:0032259">
    <property type="term" value="P:methylation"/>
    <property type="evidence" value="ECO:0007669"/>
    <property type="project" value="UniProtKB-KW"/>
</dbReference>
<dbReference type="Gene3D" id="6.20.50.110">
    <property type="entry name" value="Methyltransferase, zinc-binding domain"/>
    <property type="match status" value="1"/>
</dbReference>
<dbReference type="RefSeq" id="WP_091303960.1">
    <property type="nucleotide sequence ID" value="NZ_FNSO01000001.1"/>
</dbReference>
<dbReference type="STRING" id="208445.SAMN04489727_0210"/>
<proteinExistence type="predicted"/>
<accession>A0A1H4I8Q9</accession>
<dbReference type="Pfam" id="PF08484">
    <property type="entry name" value="Methyltransf_14"/>
    <property type="match status" value="1"/>
</dbReference>
<dbReference type="PANTHER" id="PTHR43861">
    <property type="entry name" value="TRANS-ACONITATE 2-METHYLTRANSFERASE-RELATED"/>
    <property type="match status" value="1"/>
</dbReference>
<sequence length="410" mass="45360">MTTCRLCGSTNTASVVDLGATPPCERFLTAEQLDEPEATFPLHLQVCTDCWLAQIPPLIDPDDTFTEYAYFSSFSTSWVEHAKRFVDGAVDRLGLGEKSFVVEVASNDGYLLKHVVGHGIRCLGVEPSVNVGQAARDAGVPTLTAFLSEETGLQVREEHGPAGLVAANNVYAHIPDVLGFTKGLRAMVADDGWVSIEVQHLLTLIEKNQYDTIYHEHFQYYTVESARRALATGGLTVVDVELLPTHGGSIRLWARPDAVAGEPSERMTDVLQREKSAGLHELSGYTEFAERVTRVRLDLLKFLIEARKDGKTVVGYGAPGKGNTLLNHCGIRTDLLQYTVDRNPYKHGRFTPGTRIPVLPPERIEADRPDYVLVLPWNLREELTEQLSYIGTWGGKLVFPIPHLEIVEVQ</sequence>
<protein>
    <submittedName>
        <fullName evidence="3">Methyltransferase domain-containing protein</fullName>
    </submittedName>
</protein>
<keyword evidence="4" id="KW-1185">Reference proteome</keyword>
<keyword evidence="3" id="KW-0808">Transferase</keyword>
<dbReference type="Pfam" id="PF13489">
    <property type="entry name" value="Methyltransf_23"/>
    <property type="match status" value="1"/>
</dbReference>
<dbReference type="InterPro" id="IPR013691">
    <property type="entry name" value="MeTrfase_14"/>
</dbReference>
<keyword evidence="3" id="KW-0489">Methyltransferase</keyword>
<gene>
    <name evidence="3" type="ORF">SAMN04489727_0210</name>
</gene>
<dbReference type="GO" id="GO:0008168">
    <property type="term" value="F:methyltransferase activity"/>
    <property type="evidence" value="ECO:0007669"/>
    <property type="project" value="UniProtKB-KW"/>
</dbReference>
<dbReference type="Proteomes" id="UP000199622">
    <property type="component" value="Unassembled WGS sequence"/>
</dbReference>
<dbReference type="EMBL" id="FNSO01000001">
    <property type="protein sequence ID" value="SEB29748.1"/>
    <property type="molecule type" value="Genomic_DNA"/>
</dbReference>
<evidence type="ECO:0000313" key="4">
    <source>
        <dbReference type="Proteomes" id="UP000199622"/>
    </source>
</evidence>